<evidence type="ECO:0000313" key="2">
    <source>
        <dbReference type="Proteomes" id="UP000268094"/>
    </source>
</evidence>
<sequence length="497" mass="51135">MRMKAWWAVVGVGLVGCGGVEPDAEAEAAPRDSTVQAQACAPGVAVKVKDVIAPGTPPPPPWRPSPYGLSNFQGTLYFATDVVGGQATLWKSDGTTAGTVPVKEFPAQGTTGYRELSGFTAVGSQLFFIVGDAVLGREPWVTDGTEAGTRLVVDLTPGSEGSQLSSFAALGGALGFFRTVPVTTPAGGRRLESWRSDGTAAGTVRVVDFGTQTTLQASTVIAGGVQLFFLQDAVNGTRLWRTDGTATGTYVIKALDAGEPLVSDVRGTTGGIVFALRDAGNTEIWKSDGTAAGTVRLETFGHVASLLGVLGSHAYVSYGTADDRLRLARVSLSGGGKATVTTLPNPFGGESGAQPYLQIATTAGSKLYLSVAIGSTGPAPRKVDLWVTDGTAAGTLWLSDGLSTSDENWSPLFNTGSGTLLFGKAGPNDGQEPWVTDGTVANTGRVADIHPDGGSSPQSFRRIGDRIFFVANGGPPGNALWAMPANVTCPALAPEAR</sequence>
<proteinExistence type="predicted"/>
<organism evidence="1 2">
    <name type="scientific">Corallococcus terminator</name>
    <dbReference type="NCBI Taxonomy" id="2316733"/>
    <lineage>
        <taxon>Bacteria</taxon>
        <taxon>Pseudomonadati</taxon>
        <taxon>Myxococcota</taxon>
        <taxon>Myxococcia</taxon>
        <taxon>Myxococcales</taxon>
        <taxon>Cystobacterineae</taxon>
        <taxon>Myxococcaceae</taxon>
        <taxon>Corallococcus</taxon>
    </lineage>
</organism>
<protein>
    <recommendedName>
        <fullName evidence="3">Hyalin</fullName>
    </recommendedName>
</protein>
<evidence type="ECO:0008006" key="3">
    <source>
        <dbReference type="Google" id="ProtNLM"/>
    </source>
</evidence>
<accession>A0A3A8JAA3</accession>
<dbReference type="AlphaFoldDB" id="A0A3A8JAA3"/>
<dbReference type="EMBL" id="RAVZ01000022">
    <property type="protein sequence ID" value="RKG92619.1"/>
    <property type="molecule type" value="Genomic_DNA"/>
</dbReference>
<reference evidence="2" key="1">
    <citation type="submission" date="2018-09" db="EMBL/GenBank/DDBJ databases">
        <authorList>
            <person name="Livingstone P.G."/>
            <person name="Whitworth D.E."/>
        </authorList>
    </citation>
    <scope>NUCLEOTIDE SEQUENCE [LARGE SCALE GENOMIC DNA]</scope>
    <source>
        <strain evidence="2">CA054A</strain>
    </source>
</reference>
<evidence type="ECO:0000313" key="1">
    <source>
        <dbReference type="EMBL" id="RKG92619.1"/>
    </source>
</evidence>
<dbReference type="Proteomes" id="UP000268094">
    <property type="component" value="Unassembled WGS sequence"/>
</dbReference>
<keyword evidence="2" id="KW-1185">Reference proteome</keyword>
<comment type="caution">
    <text evidence="1">The sequence shown here is derived from an EMBL/GenBank/DDBJ whole genome shotgun (WGS) entry which is preliminary data.</text>
</comment>
<dbReference type="OrthoDB" id="5242130at2"/>
<gene>
    <name evidence="1" type="ORF">D7V88_05510</name>
</gene>
<name>A0A3A8JAA3_9BACT</name>
<dbReference type="PROSITE" id="PS51257">
    <property type="entry name" value="PROKAR_LIPOPROTEIN"/>
    <property type="match status" value="1"/>
</dbReference>